<keyword evidence="1" id="KW-0812">Transmembrane</keyword>
<evidence type="ECO:0000256" key="1">
    <source>
        <dbReference type="SAM" id="Phobius"/>
    </source>
</evidence>
<dbReference type="Gene3D" id="1.20.1250.20">
    <property type="entry name" value="MFS general substrate transporter like domains"/>
    <property type="match status" value="1"/>
</dbReference>
<evidence type="ECO:0008006" key="4">
    <source>
        <dbReference type="Google" id="ProtNLM"/>
    </source>
</evidence>
<name>A0A7C8VSB8_ORBOL</name>
<dbReference type="EMBL" id="JAABOJ010000012">
    <property type="protein sequence ID" value="KAF3282665.1"/>
    <property type="molecule type" value="Genomic_DNA"/>
</dbReference>
<accession>A0A7C8VSB8</accession>
<dbReference type="AlphaFoldDB" id="A0A7C8VSB8"/>
<dbReference type="InterPro" id="IPR036259">
    <property type="entry name" value="MFS_trans_sf"/>
</dbReference>
<gene>
    <name evidence="2" type="ORF">TWF970_001411</name>
</gene>
<comment type="caution">
    <text evidence="2">The sequence shown here is derived from an EMBL/GenBank/DDBJ whole genome shotgun (WGS) entry which is preliminary data.</text>
</comment>
<dbReference type="OrthoDB" id="10262656at2759"/>
<reference evidence="2 3" key="1">
    <citation type="submission" date="2020-01" db="EMBL/GenBank/DDBJ databases">
        <authorList>
            <person name="Palmer J.M."/>
        </authorList>
    </citation>
    <scope>NUCLEOTIDE SEQUENCE [LARGE SCALE GENOMIC DNA]</scope>
    <source>
        <strain evidence="2 3">TWF970</strain>
    </source>
</reference>
<sequence length="126" mass="13634">MMAGGSNATTGVLRTVVAELIKEKKYQSRAFLIMPMCMNIGIIIGPILGGLLANPVESHPSIFGPGSWLGGKAGVQWMKEYPYAPHSAASSTVRNSSIHQYHKKSPMILYNLHNLLPAPQEGSPYL</sequence>
<evidence type="ECO:0000313" key="2">
    <source>
        <dbReference type="EMBL" id="KAF3282665.1"/>
    </source>
</evidence>
<organism evidence="2 3">
    <name type="scientific">Orbilia oligospora</name>
    <name type="common">Nematode-trapping fungus</name>
    <name type="synonym">Arthrobotrys oligospora</name>
    <dbReference type="NCBI Taxonomy" id="2813651"/>
    <lineage>
        <taxon>Eukaryota</taxon>
        <taxon>Fungi</taxon>
        <taxon>Dikarya</taxon>
        <taxon>Ascomycota</taxon>
        <taxon>Pezizomycotina</taxon>
        <taxon>Orbiliomycetes</taxon>
        <taxon>Orbiliales</taxon>
        <taxon>Orbiliaceae</taxon>
        <taxon>Orbilia</taxon>
    </lineage>
</organism>
<keyword evidence="1" id="KW-0472">Membrane</keyword>
<dbReference type="SUPFAM" id="SSF103473">
    <property type="entry name" value="MFS general substrate transporter"/>
    <property type="match status" value="1"/>
</dbReference>
<feature type="transmembrane region" description="Helical" evidence="1">
    <location>
        <begin position="30"/>
        <end position="53"/>
    </location>
</feature>
<keyword evidence="1" id="KW-1133">Transmembrane helix</keyword>
<protein>
    <recommendedName>
        <fullName evidence="4">Major facilitator superfamily (MFS) profile domain-containing protein</fullName>
    </recommendedName>
</protein>
<proteinExistence type="predicted"/>
<evidence type="ECO:0000313" key="3">
    <source>
        <dbReference type="Proteomes" id="UP000474640"/>
    </source>
</evidence>
<dbReference type="Proteomes" id="UP000474640">
    <property type="component" value="Unassembled WGS sequence"/>
</dbReference>